<keyword evidence="2 3" id="KW-0808">Transferase</keyword>
<dbReference type="PANTHER" id="PTHR30160:SF1">
    <property type="entry name" value="LIPOPOLYSACCHARIDE 1,2-N-ACETYLGLUCOSAMINETRANSFERASE-RELATED"/>
    <property type="match status" value="1"/>
</dbReference>
<evidence type="ECO:0000256" key="1">
    <source>
        <dbReference type="ARBA" id="ARBA00022676"/>
    </source>
</evidence>
<dbReference type="STRING" id="1643428.GCA_001442855_00600"/>
<dbReference type="AlphaFoldDB" id="A0A0S4MV52"/>
<dbReference type="InterPro" id="IPR002201">
    <property type="entry name" value="Glyco_trans_9"/>
</dbReference>
<organism evidence="3 4">
    <name type="scientific">Candidatus Thermokryptus mobilis</name>
    <dbReference type="NCBI Taxonomy" id="1643428"/>
    <lineage>
        <taxon>Bacteria</taxon>
        <taxon>Pseudomonadati</taxon>
        <taxon>Candidatus Kryptoniota</taxon>
        <taxon>Candidatus Thermokryptus</taxon>
    </lineage>
</organism>
<reference evidence="4" key="1">
    <citation type="submission" date="2015-11" db="EMBL/GenBank/DDBJ databases">
        <authorList>
            <person name="Varghese N."/>
        </authorList>
    </citation>
    <scope>NUCLEOTIDE SEQUENCE [LARGE SCALE GENOMIC DNA]</scope>
</reference>
<dbReference type="RefSeq" id="WP_140944404.1">
    <property type="nucleotide sequence ID" value="NZ_FAOO01000003.1"/>
</dbReference>
<name>A0A0S4MV52_9BACT</name>
<dbReference type="EMBL" id="FAOO01000003">
    <property type="protein sequence ID" value="CUU02894.1"/>
    <property type="molecule type" value="Genomic_DNA"/>
</dbReference>
<dbReference type="InterPro" id="IPR051199">
    <property type="entry name" value="LPS_LOS_Heptosyltrfase"/>
</dbReference>
<evidence type="ECO:0000256" key="2">
    <source>
        <dbReference type="ARBA" id="ARBA00022679"/>
    </source>
</evidence>
<keyword evidence="1" id="KW-0328">Glycosyltransferase</keyword>
<dbReference type="OrthoDB" id="9797795at2"/>
<dbReference type="GO" id="GO:0005829">
    <property type="term" value="C:cytosol"/>
    <property type="evidence" value="ECO:0007669"/>
    <property type="project" value="TreeGrafter"/>
</dbReference>
<evidence type="ECO:0000313" key="4">
    <source>
        <dbReference type="Proteomes" id="UP000320623"/>
    </source>
</evidence>
<dbReference type="GO" id="GO:0008713">
    <property type="term" value="F:ADP-heptose-lipopolysaccharide heptosyltransferase activity"/>
    <property type="evidence" value="ECO:0007669"/>
    <property type="project" value="TreeGrafter"/>
</dbReference>
<dbReference type="Gene3D" id="3.40.50.2000">
    <property type="entry name" value="Glycogen Phosphorylase B"/>
    <property type="match status" value="2"/>
</dbReference>
<dbReference type="CDD" id="cd03789">
    <property type="entry name" value="GT9_LPS_heptosyltransferase"/>
    <property type="match status" value="1"/>
</dbReference>
<accession>A0A0S4MV52</accession>
<evidence type="ECO:0000313" key="3">
    <source>
        <dbReference type="EMBL" id="CUU02894.1"/>
    </source>
</evidence>
<sequence>MTKVANFFRKIDPFKSRKFKNFFISTLKIFFKKEPATILDKSNKLNFDFGRVDKILVVRQHNQLGDMLCAVPLLRALREKFPESKITLVASPINYEVVQHNPFVDEVLNFDKVKFLKSPLNFLQFIKKIRSNFDIAIVPSTVSISSTSNFIAYLSKAKIRIGPKSIDGKENITSFLFNYQIALDWRNEEKKHQTERNLDIVRPFGIDTDDLSVVVPYFEEDKKFAEEFLREREKFNCVIGYHPGAGKIKNRWSAKNFAQLAIKLSEKFNALTLITAGLMDETPVREMLTHINGKIKYLLLKNERITRVTAVIDSIELFITNDTGIMHVAGATKTPVISLFGPTNPYQWAPLGKNKFFIYSKTGEINDITVEQVYKLAEEILTMKRKTKI</sequence>
<dbReference type="Proteomes" id="UP000320623">
    <property type="component" value="Unassembled WGS sequence"/>
</dbReference>
<protein>
    <submittedName>
        <fullName evidence="3">Heptosyltransferase-2</fullName>
    </submittedName>
</protein>
<gene>
    <name evidence="3" type="ORF">JGI1_00615</name>
</gene>
<proteinExistence type="predicted"/>
<dbReference type="GO" id="GO:0009244">
    <property type="term" value="P:lipopolysaccharide core region biosynthetic process"/>
    <property type="evidence" value="ECO:0007669"/>
    <property type="project" value="TreeGrafter"/>
</dbReference>
<dbReference type="SUPFAM" id="SSF53756">
    <property type="entry name" value="UDP-Glycosyltransferase/glycogen phosphorylase"/>
    <property type="match status" value="1"/>
</dbReference>
<dbReference type="PANTHER" id="PTHR30160">
    <property type="entry name" value="TETRAACYLDISACCHARIDE 4'-KINASE-RELATED"/>
    <property type="match status" value="1"/>
</dbReference>
<dbReference type="Pfam" id="PF01075">
    <property type="entry name" value="Glyco_transf_9"/>
    <property type="match status" value="1"/>
</dbReference>
<keyword evidence="4" id="KW-1185">Reference proteome</keyword>